<dbReference type="AlphaFoldDB" id="A0A3B1D1H1"/>
<organism evidence="1">
    <name type="scientific">hydrothermal vent metagenome</name>
    <dbReference type="NCBI Taxonomy" id="652676"/>
    <lineage>
        <taxon>unclassified sequences</taxon>
        <taxon>metagenomes</taxon>
        <taxon>ecological metagenomes</taxon>
    </lineage>
</organism>
<accession>A0A3B1D1H1</accession>
<reference evidence="1" key="1">
    <citation type="submission" date="2018-06" db="EMBL/GenBank/DDBJ databases">
        <authorList>
            <person name="Zhirakovskaya E."/>
        </authorList>
    </citation>
    <scope>NUCLEOTIDE SEQUENCE</scope>
</reference>
<dbReference type="EMBL" id="UOGL01000076">
    <property type="protein sequence ID" value="VAX36736.1"/>
    <property type="molecule type" value="Genomic_DNA"/>
</dbReference>
<name>A0A3B1D1H1_9ZZZZ</name>
<proteinExistence type="predicted"/>
<evidence type="ECO:0000313" key="1">
    <source>
        <dbReference type="EMBL" id="VAX36736.1"/>
    </source>
</evidence>
<protein>
    <submittedName>
        <fullName evidence="1">Uncharacterized protein</fullName>
    </submittedName>
</protein>
<gene>
    <name evidence="1" type="ORF">MNBD_PLANCTO02-3363</name>
</gene>
<sequence>MIGHSSHFEHLKSKTGKNWAAITKSKQETEKHVTTLRELIANERPPENEKNSKNFRLVKIILNVFLLRCESAPAISVME</sequence>